<protein>
    <submittedName>
        <fullName evidence="2">Cell wall binding repeat 2 family protein</fullName>
    </submittedName>
</protein>
<keyword evidence="1" id="KW-0732">Signal</keyword>
<dbReference type="InterPro" id="IPR007253">
    <property type="entry name" value="Cell_wall-bd_2"/>
</dbReference>
<feature type="chain" id="PRO_5012046676" evidence="1">
    <location>
        <begin position="28"/>
        <end position="471"/>
    </location>
</feature>
<dbReference type="Proteomes" id="UP000182204">
    <property type="component" value="Chromosome"/>
</dbReference>
<gene>
    <name evidence="2" type="ORF">NPD5_1640</name>
</gene>
<evidence type="ECO:0000313" key="3">
    <source>
        <dbReference type="Proteomes" id="UP000182204"/>
    </source>
</evidence>
<dbReference type="Pfam" id="PF04122">
    <property type="entry name" value="CW_binding_2"/>
    <property type="match status" value="3"/>
</dbReference>
<dbReference type="Pfam" id="PF16800">
    <property type="entry name" value="Endopep_inhib"/>
    <property type="match status" value="1"/>
</dbReference>
<dbReference type="RefSeq" id="WP_072585391.1">
    <property type="nucleotide sequence ID" value="NZ_CP013243.1"/>
</dbReference>
<dbReference type="Gene3D" id="3.40.50.12090">
    <property type="match status" value="2"/>
</dbReference>
<dbReference type="PANTHER" id="PTHR30032:SF8">
    <property type="entry name" value="GERMINATION-SPECIFIC N-ACETYLMURAMOYL-L-ALANINE AMIDASE"/>
    <property type="match status" value="1"/>
</dbReference>
<dbReference type="PROSITE" id="PS51257">
    <property type="entry name" value="PROKAR_LIPOPROTEIN"/>
    <property type="match status" value="1"/>
</dbReference>
<dbReference type="AlphaFoldDB" id="A0A1L3NIZ1"/>
<dbReference type="InterPro" id="IPR053749">
    <property type="entry name" value="TA_system-associated_sf"/>
</dbReference>
<organism evidence="2 3">
    <name type="scientific">Clostridium sporogenes</name>
    <dbReference type="NCBI Taxonomy" id="1509"/>
    <lineage>
        <taxon>Bacteria</taxon>
        <taxon>Bacillati</taxon>
        <taxon>Bacillota</taxon>
        <taxon>Clostridia</taxon>
        <taxon>Eubacteriales</taxon>
        <taxon>Clostridiaceae</taxon>
        <taxon>Clostridium</taxon>
    </lineage>
</organism>
<evidence type="ECO:0000256" key="1">
    <source>
        <dbReference type="SAM" id="SignalP"/>
    </source>
</evidence>
<evidence type="ECO:0000313" key="2">
    <source>
        <dbReference type="EMBL" id="APH16105.1"/>
    </source>
</evidence>
<dbReference type="PANTHER" id="PTHR30032">
    <property type="entry name" value="N-ACETYLMURAMOYL-L-ALANINE AMIDASE-RELATED"/>
    <property type="match status" value="1"/>
</dbReference>
<dbReference type="InterPro" id="IPR051922">
    <property type="entry name" value="Bact_Sporulation_Assoc"/>
</dbReference>
<name>A0A1L3NIZ1_CLOSG</name>
<dbReference type="InterPro" id="IPR031841">
    <property type="entry name" value="Endopep_inhib"/>
</dbReference>
<reference evidence="2 3" key="1">
    <citation type="submission" date="2015-11" db="EMBL/GenBank/DDBJ databases">
        <authorList>
            <person name="Hill K.K."/>
            <person name="Shirey T.B."/>
            <person name="Raphael B."/>
            <person name="Daligault H.E."/>
            <person name="Davenport K.W."/>
            <person name="Bruce D.C."/>
            <person name="Foley B.T."/>
            <person name="Johnson S.L."/>
        </authorList>
    </citation>
    <scope>NUCLEOTIDE SEQUENCE [LARGE SCALE GENOMIC DNA]</scope>
    <source>
        <strain evidence="2 3">CDC_1632</strain>
    </source>
</reference>
<feature type="signal peptide" evidence="1">
    <location>
        <begin position="1"/>
        <end position="27"/>
    </location>
</feature>
<accession>A0A1L3NIZ1</accession>
<proteinExistence type="predicted"/>
<dbReference type="STRING" id="413999.CBO0444"/>
<dbReference type="EMBL" id="CP013243">
    <property type="protein sequence ID" value="APH16105.1"/>
    <property type="molecule type" value="Genomic_DNA"/>
</dbReference>
<sequence length="471" mass="51480">MKKRLLNITSAVVASCVMFFSSNVVSAAALQERLCGNNRYETNSKIVDSGWTESEYAVIVSGEDFADALCASPLAEQNKAPILLTNKDNLSIENKKQLSKLKVKKVFIIGGTGVVSDSVKSQIESMGIKTNRIYGQNRFETSIEVAKNLKNVRGIVVTNGHGFADALSIAPVAAQNDMPILLTDKEDLPKVTKEFLASKTLTESYVVGGTGVVSDKISSQLNNNTRLGGKNRYETNSIVLNHFADKFNYDKVYVASGENYPDALSGSVLAAATKSPLILVGDSVDSSVMTSVKTQHDKYNNVIVLGGTGVVSDVSANSIVYGIKYLNDTEALTLINNANKLGYPVVEANGMPEIYIGDKSYQKFQDEFNSPEKLYAYLNKYYTKSAINKIMSMLEIKEIDGAYCKIIGQLGTYSPDILNAKIKSEAISNNKMDLVISVRHLQDGYAGTYKATLMYEDGKWRVDHWDGLMQG</sequence>
<dbReference type="Gene3D" id="3.10.450.420">
    <property type="match status" value="1"/>
</dbReference>